<evidence type="ECO:0000313" key="8">
    <source>
        <dbReference type="EMBL" id="PIO58273.1"/>
    </source>
</evidence>
<evidence type="ECO:0000259" key="7">
    <source>
        <dbReference type="Pfam" id="PF10520"/>
    </source>
</evidence>
<protein>
    <recommendedName>
        <fullName evidence="7">Lipid desaturase domain-containing protein</fullName>
    </recommendedName>
</protein>
<evidence type="ECO:0000313" key="9">
    <source>
        <dbReference type="Proteomes" id="UP000230423"/>
    </source>
</evidence>
<dbReference type="EMBL" id="KZ361729">
    <property type="protein sequence ID" value="PIO58273.1"/>
    <property type="molecule type" value="Genomic_DNA"/>
</dbReference>
<reference evidence="8 9" key="1">
    <citation type="submission" date="2015-09" db="EMBL/GenBank/DDBJ databases">
        <title>Draft genome of the parasitic nematode Teladorsagia circumcincta isolate WARC Sus (inbred).</title>
        <authorList>
            <person name="Mitreva M."/>
        </authorList>
    </citation>
    <scope>NUCLEOTIDE SEQUENCE [LARGE SCALE GENOMIC DNA]</scope>
    <source>
        <strain evidence="8 9">S</strain>
    </source>
</reference>
<feature type="domain" description="Lipid desaturase" evidence="7">
    <location>
        <begin position="92"/>
        <end position="117"/>
    </location>
</feature>
<comment type="similarity">
    <text evidence="2">Belongs to the fatty acid desaturase CarF family.</text>
</comment>
<evidence type="ECO:0000256" key="6">
    <source>
        <dbReference type="SAM" id="MobiDB-lite"/>
    </source>
</evidence>
<evidence type="ECO:0000256" key="5">
    <source>
        <dbReference type="ARBA" id="ARBA00023136"/>
    </source>
</evidence>
<dbReference type="OrthoDB" id="5103at2759"/>
<keyword evidence="9" id="KW-1185">Reference proteome</keyword>
<comment type="subcellular location">
    <subcellularLocation>
        <location evidence="1">Membrane</location>
        <topology evidence="1">Multi-pass membrane protein</topology>
    </subcellularLocation>
</comment>
<proteinExistence type="inferred from homology"/>
<dbReference type="Pfam" id="PF10520">
    <property type="entry name" value="Lipid_desat"/>
    <property type="match status" value="1"/>
</dbReference>
<dbReference type="PANTHER" id="PTHR48230">
    <property type="match status" value="1"/>
</dbReference>
<dbReference type="UniPathway" id="UPA00199"/>
<feature type="region of interest" description="Disordered" evidence="6">
    <location>
        <begin position="1"/>
        <end position="64"/>
    </location>
</feature>
<name>A0A2G9TJW3_TELCI</name>
<organism evidence="8 9">
    <name type="scientific">Teladorsagia circumcincta</name>
    <name type="common">Brown stomach worm</name>
    <name type="synonym">Ostertagia circumcincta</name>
    <dbReference type="NCBI Taxonomy" id="45464"/>
    <lineage>
        <taxon>Eukaryota</taxon>
        <taxon>Metazoa</taxon>
        <taxon>Ecdysozoa</taxon>
        <taxon>Nematoda</taxon>
        <taxon>Chromadorea</taxon>
        <taxon>Rhabditida</taxon>
        <taxon>Rhabditina</taxon>
        <taxon>Rhabditomorpha</taxon>
        <taxon>Strongyloidea</taxon>
        <taxon>Trichostrongylidae</taxon>
        <taxon>Teladorsagia</taxon>
    </lineage>
</organism>
<dbReference type="GO" id="GO:0006631">
    <property type="term" value="P:fatty acid metabolic process"/>
    <property type="evidence" value="ECO:0007669"/>
    <property type="project" value="UniProtKB-UniPathway"/>
</dbReference>
<keyword evidence="3" id="KW-0812">Transmembrane</keyword>
<keyword evidence="4" id="KW-1133">Transmembrane helix</keyword>
<dbReference type="InterPro" id="IPR019547">
    <property type="entry name" value="Lipid_desat"/>
</dbReference>
<dbReference type="PANTHER" id="PTHR48230:SF1">
    <property type="entry name" value="LIPID DESATURASE DOMAIN-CONTAINING PROTEIN"/>
    <property type="match status" value="1"/>
</dbReference>
<accession>A0A2G9TJW3</accession>
<evidence type="ECO:0000256" key="3">
    <source>
        <dbReference type="ARBA" id="ARBA00022692"/>
    </source>
</evidence>
<sequence length="119" mass="12561">MSSGDTADEIPEKQYAKDEEKMFLSPDPAPTLNEDIDPSKLPSMPEDDPNGNVNSEMGAAAPRWGPEHAGAKALASMYSKGSVLIAAVLGVMTADFASGPVHWGADTFGSVDTYFGKVR</sequence>
<evidence type="ECO:0000256" key="2">
    <source>
        <dbReference type="ARBA" id="ARBA00007620"/>
    </source>
</evidence>
<dbReference type="AlphaFoldDB" id="A0A2G9TJW3"/>
<dbReference type="GO" id="GO:0016020">
    <property type="term" value="C:membrane"/>
    <property type="evidence" value="ECO:0007669"/>
    <property type="project" value="UniProtKB-SubCell"/>
</dbReference>
<evidence type="ECO:0000256" key="4">
    <source>
        <dbReference type="ARBA" id="ARBA00022989"/>
    </source>
</evidence>
<evidence type="ECO:0000256" key="1">
    <source>
        <dbReference type="ARBA" id="ARBA00004141"/>
    </source>
</evidence>
<feature type="compositionally biased region" description="Basic and acidic residues" evidence="6">
    <location>
        <begin position="10"/>
        <end position="22"/>
    </location>
</feature>
<gene>
    <name evidence="8" type="ORF">TELCIR_20295</name>
</gene>
<dbReference type="InterPro" id="IPR053335">
    <property type="entry name" value="Fatty_acid_desaturase_CarF"/>
</dbReference>
<dbReference type="Proteomes" id="UP000230423">
    <property type="component" value="Unassembled WGS sequence"/>
</dbReference>
<keyword evidence="5" id="KW-0472">Membrane</keyword>